<keyword evidence="2" id="KW-0378">Hydrolase</keyword>
<evidence type="ECO:0000259" key="1">
    <source>
        <dbReference type="Pfam" id="PF05685"/>
    </source>
</evidence>
<evidence type="ECO:0000313" key="3">
    <source>
        <dbReference type="Proteomes" id="UP000182409"/>
    </source>
</evidence>
<gene>
    <name evidence="2" type="ORF">SAMN05443244_3788</name>
</gene>
<sequence length="177" mass="19921">MATTVHIPVSEYLRSSYEPDCDYVDGDLEERYLGEEWHSAVQGAISAIFYMHRKEWLLRALPEQRVQVSSTRFRVPDVCVVPSEKPFTGILTDPPVLCVEVLSPEDRFQRVVTRAQEYLHMGVPNIWIIDPKSRECWVLDASGGALPMVDEAFTIPGTPVGLTIADIFEEIDSAPKA</sequence>
<feature type="domain" description="Putative restriction endonuclease" evidence="1">
    <location>
        <begin position="11"/>
        <end position="142"/>
    </location>
</feature>
<organism evidence="2 3">
    <name type="scientific">Terriglobus roseus</name>
    <dbReference type="NCBI Taxonomy" id="392734"/>
    <lineage>
        <taxon>Bacteria</taxon>
        <taxon>Pseudomonadati</taxon>
        <taxon>Acidobacteriota</taxon>
        <taxon>Terriglobia</taxon>
        <taxon>Terriglobales</taxon>
        <taxon>Acidobacteriaceae</taxon>
        <taxon>Terriglobus</taxon>
    </lineage>
</organism>
<dbReference type="OrthoDB" id="119052at2"/>
<dbReference type="InterPro" id="IPR011335">
    <property type="entry name" value="Restrct_endonuc-II-like"/>
</dbReference>
<dbReference type="GO" id="GO:0004519">
    <property type="term" value="F:endonuclease activity"/>
    <property type="evidence" value="ECO:0007669"/>
    <property type="project" value="UniProtKB-KW"/>
</dbReference>
<dbReference type="PANTHER" id="PTHR34107:SF4">
    <property type="entry name" value="SLL1222 PROTEIN"/>
    <property type="match status" value="1"/>
</dbReference>
<reference evidence="2 3" key="1">
    <citation type="submission" date="2016-10" db="EMBL/GenBank/DDBJ databases">
        <authorList>
            <person name="de Groot N.N."/>
        </authorList>
    </citation>
    <scope>NUCLEOTIDE SEQUENCE [LARGE SCALE GENOMIC DNA]</scope>
    <source>
        <strain evidence="2 3">AB35.6</strain>
    </source>
</reference>
<dbReference type="AlphaFoldDB" id="A0A1H4TLU1"/>
<dbReference type="CDD" id="cd06260">
    <property type="entry name" value="DUF820-like"/>
    <property type="match status" value="1"/>
</dbReference>
<proteinExistence type="predicted"/>
<dbReference type="Proteomes" id="UP000182409">
    <property type="component" value="Unassembled WGS sequence"/>
</dbReference>
<dbReference type="RefSeq" id="WP_074655494.1">
    <property type="nucleotide sequence ID" value="NZ_FNSD01000001.1"/>
</dbReference>
<dbReference type="SUPFAM" id="SSF52980">
    <property type="entry name" value="Restriction endonuclease-like"/>
    <property type="match status" value="1"/>
</dbReference>
<dbReference type="Gene3D" id="3.90.1570.10">
    <property type="entry name" value="tt1808, chain A"/>
    <property type="match status" value="1"/>
</dbReference>
<evidence type="ECO:0000313" key="2">
    <source>
        <dbReference type="EMBL" id="SEC57091.1"/>
    </source>
</evidence>
<protein>
    <submittedName>
        <fullName evidence="2">Endonuclease, Uma2 family (Restriction endonuclease fold)</fullName>
    </submittedName>
</protein>
<keyword evidence="2" id="KW-0540">Nuclease</keyword>
<dbReference type="InterPro" id="IPR008538">
    <property type="entry name" value="Uma2"/>
</dbReference>
<dbReference type="EMBL" id="FNSD01000001">
    <property type="protein sequence ID" value="SEC57091.1"/>
    <property type="molecule type" value="Genomic_DNA"/>
</dbReference>
<dbReference type="InterPro" id="IPR012296">
    <property type="entry name" value="Nuclease_put_TT1808"/>
</dbReference>
<keyword evidence="2" id="KW-0255">Endonuclease</keyword>
<name>A0A1H4TLU1_9BACT</name>
<dbReference type="Pfam" id="PF05685">
    <property type="entry name" value="Uma2"/>
    <property type="match status" value="1"/>
</dbReference>
<accession>A0A1H4TLU1</accession>
<dbReference type="PANTHER" id="PTHR34107">
    <property type="entry name" value="SLL0198 PROTEIN-RELATED"/>
    <property type="match status" value="1"/>
</dbReference>